<dbReference type="Gene3D" id="2.40.160.20">
    <property type="match status" value="1"/>
</dbReference>
<gene>
    <name evidence="2" type="ORF">GV64_13745</name>
</gene>
<name>A0A081KBY2_9GAMM</name>
<dbReference type="STRING" id="305900.GV64_13745"/>
<accession>A0A081KBY2</accession>
<dbReference type="Proteomes" id="UP000027997">
    <property type="component" value="Unassembled WGS sequence"/>
</dbReference>
<dbReference type="eggNOG" id="COG3047">
    <property type="taxonomic scope" value="Bacteria"/>
</dbReference>
<feature type="chain" id="PRO_5001758859" evidence="1">
    <location>
        <begin position="24"/>
        <end position="224"/>
    </location>
</feature>
<dbReference type="PANTHER" id="PTHR36920:SF1">
    <property type="entry name" value="OUTER MEMBRANE PROTEIN W"/>
    <property type="match status" value="1"/>
</dbReference>
<feature type="signal peptide" evidence="1">
    <location>
        <begin position="1"/>
        <end position="23"/>
    </location>
</feature>
<organism evidence="2 3">
    <name type="scientific">Endozoicomonas elysicola</name>
    <dbReference type="NCBI Taxonomy" id="305900"/>
    <lineage>
        <taxon>Bacteria</taxon>
        <taxon>Pseudomonadati</taxon>
        <taxon>Pseudomonadota</taxon>
        <taxon>Gammaproteobacteria</taxon>
        <taxon>Oceanospirillales</taxon>
        <taxon>Endozoicomonadaceae</taxon>
        <taxon>Endozoicomonas</taxon>
    </lineage>
</organism>
<dbReference type="GO" id="GO:0055085">
    <property type="term" value="P:transmembrane transport"/>
    <property type="evidence" value="ECO:0007669"/>
    <property type="project" value="TreeGrafter"/>
</dbReference>
<dbReference type="EMBL" id="JOJP01000001">
    <property type="protein sequence ID" value="KEI71658.1"/>
    <property type="molecule type" value="Genomic_DNA"/>
</dbReference>
<comment type="caution">
    <text evidence="2">The sequence shown here is derived from an EMBL/GenBank/DDBJ whole genome shotgun (WGS) entry which is preliminary data.</text>
</comment>
<reference evidence="2 3" key="1">
    <citation type="submission" date="2014-06" db="EMBL/GenBank/DDBJ databases">
        <title>Whole Genome Sequences of Three Symbiotic Endozoicomonas Bacteria.</title>
        <authorList>
            <person name="Neave M.J."/>
            <person name="Apprill A."/>
            <person name="Voolstra C.R."/>
        </authorList>
    </citation>
    <scope>NUCLEOTIDE SEQUENCE [LARGE SCALE GENOMIC DNA]</scope>
    <source>
        <strain evidence="2 3">DSM 22380</strain>
    </source>
</reference>
<dbReference type="InterPro" id="IPR005618">
    <property type="entry name" value="OMPW"/>
</dbReference>
<keyword evidence="1" id="KW-0732">Signal</keyword>
<dbReference type="InterPro" id="IPR011250">
    <property type="entry name" value="OMP/PagP_B-barrel"/>
</dbReference>
<evidence type="ECO:0000313" key="2">
    <source>
        <dbReference type="EMBL" id="KEI71658.1"/>
    </source>
</evidence>
<dbReference type="SUPFAM" id="SSF56925">
    <property type="entry name" value="OMPA-like"/>
    <property type="match status" value="1"/>
</dbReference>
<dbReference type="GO" id="GO:0019867">
    <property type="term" value="C:outer membrane"/>
    <property type="evidence" value="ECO:0007669"/>
    <property type="project" value="InterPro"/>
</dbReference>
<sequence length="224" mass="24043">MKIKSLSLAIISATALLSGAAQAYEAGDFIVRAGLVSVNPDVDSGNLHAAGIEQADQKVDVNNDSQLGLSLTYMVQDNIGIELLAATPFSHNLQGKGGLSGLNDFAEVKHLPPTLTVQYYPMQNNSAFQPYVGLGLNYTIFFSEKFINGADAAFGSLELDDSLGLAAQAGFDYQITDNWSLNAAVWYMDIDTTGTFKNADGSGDYKIDVSLDPWVYMAGVAYRF</sequence>
<protein>
    <submittedName>
        <fullName evidence="2">Membrane protein</fullName>
    </submittedName>
</protein>
<proteinExistence type="predicted"/>
<keyword evidence="3" id="KW-1185">Reference proteome</keyword>
<dbReference type="AlphaFoldDB" id="A0A081KBY2"/>
<evidence type="ECO:0000313" key="3">
    <source>
        <dbReference type="Proteomes" id="UP000027997"/>
    </source>
</evidence>
<evidence type="ECO:0000256" key="1">
    <source>
        <dbReference type="SAM" id="SignalP"/>
    </source>
</evidence>
<dbReference type="Pfam" id="PF03922">
    <property type="entry name" value="OmpW"/>
    <property type="match status" value="1"/>
</dbReference>
<dbReference type="PANTHER" id="PTHR36920">
    <property type="match status" value="1"/>
</dbReference>
<dbReference type="RefSeq" id="WP_020583354.1">
    <property type="nucleotide sequence ID" value="NZ_JOJP01000001.1"/>
</dbReference>